<comment type="caution">
    <text evidence="1">The sequence shown here is derived from an EMBL/GenBank/DDBJ whole genome shotgun (WGS) entry which is preliminary data.</text>
</comment>
<organism evidence="1">
    <name type="scientific">marine sediment metagenome</name>
    <dbReference type="NCBI Taxonomy" id="412755"/>
    <lineage>
        <taxon>unclassified sequences</taxon>
        <taxon>metagenomes</taxon>
        <taxon>ecological metagenomes</taxon>
    </lineage>
</organism>
<accession>X0Y6S9</accession>
<proteinExistence type="predicted"/>
<dbReference type="AlphaFoldDB" id="X0Y6S9"/>
<reference evidence="1" key="1">
    <citation type="journal article" date="2014" name="Front. Microbiol.">
        <title>High frequency of phylogenetically diverse reductive dehalogenase-homologous genes in deep subseafloor sedimentary metagenomes.</title>
        <authorList>
            <person name="Kawai M."/>
            <person name="Futagami T."/>
            <person name="Toyoda A."/>
            <person name="Takaki Y."/>
            <person name="Nishi S."/>
            <person name="Hori S."/>
            <person name="Arai W."/>
            <person name="Tsubouchi T."/>
            <person name="Morono Y."/>
            <person name="Uchiyama I."/>
            <person name="Ito T."/>
            <person name="Fujiyama A."/>
            <person name="Inagaki F."/>
            <person name="Takami H."/>
        </authorList>
    </citation>
    <scope>NUCLEOTIDE SEQUENCE</scope>
    <source>
        <strain evidence="1">Expedition CK06-06</strain>
    </source>
</reference>
<protein>
    <recommendedName>
        <fullName evidence="2">Right handed beta helix domain-containing protein</fullName>
    </recommendedName>
</protein>
<name>X0Y6S9_9ZZZZ</name>
<evidence type="ECO:0000313" key="1">
    <source>
        <dbReference type="EMBL" id="GAG32591.1"/>
    </source>
</evidence>
<sequence>GNDIVSYGMILTNIPNSVVSGNSIRPASVIPPDPLLKINFSDDIIIRDNYLNNGDYNISVLDSLRVKLIDNILASAQTGEYEVTGTNSFIINGRSKSIRISEAGNKGFPWDVASWTVVKATTGQYTVTHNMNSTDYSVATMLDNDVTNPGRHISVKRNLDTFDLYIDDNAGAAIDDDLLVTVNAPIVIDDINNIQ</sequence>
<gene>
    <name evidence="1" type="ORF">S01H1_68498</name>
</gene>
<feature type="non-terminal residue" evidence="1">
    <location>
        <position position="1"/>
    </location>
</feature>
<dbReference type="EMBL" id="BARS01045429">
    <property type="protein sequence ID" value="GAG32591.1"/>
    <property type="molecule type" value="Genomic_DNA"/>
</dbReference>
<evidence type="ECO:0008006" key="2">
    <source>
        <dbReference type="Google" id="ProtNLM"/>
    </source>
</evidence>